<evidence type="ECO:0000313" key="4">
    <source>
        <dbReference type="EMBL" id="CAB4616356.1"/>
    </source>
</evidence>
<sequence length="478" mass="50798">MKSPQNKPKEPADSPATTVEGVSEAGTTQRKVVLELQHNVPGAATAAVVLLSSEREVVWLAVDGGHHKGALSAAASHVIATAATTARTKGLPLILQMESSGADILEGIAALHGWGTAAKALAECSGVVPTISIVTGPAVSGPALLIGLSDFVVMTEDSYAFVSGPTMVAEFTGITMTNDELGGANTHARNSGATSVVVPDLDAATAWVEELLEYLPNSVDQLPPLLETDDSEERLTPEAGELIPESSTGSYDVRKVIESIADDGVYMELKARWAGNVITAFAHMAGYPVGIVANQPINLAGTLDIPASQKAARFVAFCDAFNIPVITLVDTPGFYPGKDLEWRGMIRHGAQLVFAYARASVPRICVILRKSYGGAYIVMDSKEMGNDLCLAWPWAELAVMGAGQAAAILQRRATPEERAAFEADYTQRLLNPYVAAERGYVDAVIDPADTRREICAALHMLRDKRERLGSRKHDNTPL</sequence>
<dbReference type="InterPro" id="IPR011763">
    <property type="entry name" value="COA_CT_C"/>
</dbReference>
<dbReference type="PANTHER" id="PTHR43842">
    <property type="entry name" value="PROPIONYL-COA CARBOXYLASE BETA CHAIN"/>
    <property type="match status" value="1"/>
</dbReference>
<accession>A0A6J6HTG8</accession>
<dbReference type="Pfam" id="PF01039">
    <property type="entry name" value="Carboxyl_trans"/>
    <property type="match status" value="1"/>
</dbReference>
<evidence type="ECO:0000256" key="1">
    <source>
        <dbReference type="SAM" id="MobiDB-lite"/>
    </source>
</evidence>
<dbReference type="PANTHER" id="PTHR43842:SF2">
    <property type="entry name" value="PROPIONYL-COA CARBOXYLASE BETA CHAIN, MITOCHONDRIAL"/>
    <property type="match status" value="1"/>
</dbReference>
<reference evidence="4" key="1">
    <citation type="submission" date="2020-05" db="EMBL/GenBank/DDBJ databases">
        <authorList>
            <person name="Chiriac C."/>
            <person name="Salcher M."/>
            <person name="Ghai R."/>
            <person name="Kavagutti S V."/>
        </authorList>
    </citation>
    <scope>NUCLEOTIDE SEQUENCE</scope>
</reference>
<protein>
    <submittedName>
        <fullName evidence="4">Unannotated protein</fullName>
    </submittedName>
</protein>
<organism evidence="4">
    <name type="scientific">freshwater metagenome</name>
    <dbReference type="NCBI Taxonomy" id="449393"/>
    <lineage>
        <taxon>unclassified sequences</taxon>
        <taxon>metagenomes</taxon>
        <taxon>ecological metagenomes</taxon>
    </lineage>
</organism>
<dbReference type="PROSITE" id="PS50989">
    <property type="entry name" value="COA_CT_CTER"/>
    <property type="match status" value="1"/>
</dbReference>
<evidence type="ECO:0000259" key="3">
    <source>
        <dbReference type="PROSITE" id="PS50989"/>
    </source>
</evidence>
<dbReference type="SUPFAM" id="SSF52096">
    <property type="entry name" value="ClpP/crotonase"/>
    <property type="match status" value="2"/>
</dbReference>
<name>A0A6J6HTG8_9ZZZZ</name>
<dbReference type="InterPro" id="IPR051047">
    <property type="entry name" value="AccD/PCCB"/>
</dbReference>
<dbReference type="PROSITE" id="PS50980">
    <property type="entry name" value="COA_CT_NTER"/>
    <property type="match status" value="1"/>
</dbReference>
<feature type="region of interest" description="Disordered" evidence="1">
    <location>
        <begin position="1"/>
        <end position="24"/>
    </location>
</feature>
<dbReference type="AlphaFoldDB" id="A0A6J6HTG8"/>
<dbReference type="InterPro" id="IPR029045">
    <property type="entry name" value="ClpP/crotonase-like_dom_sf"/>
</dbReference>
<dbReference type="InterPro" id="IPR011762">
    <property type="entry name" value="COA_CT_N"/>
</dbReference>
<dbReference type="GO" id="GO:0009317">
    <property type="term" value="C:acetyl-CoA carboxylase complex"/>
    <property type="evidence" value="ECO:0007669"/>
    <property type="project" value="TreeGrafter"/>
</dbReference>
<dbReference type="EMBL" id="CAEZUX010000073">
    <property type="protein sequence ID" value="CAB4616356.1"/>
    <property type="molecule type" value="Genomic_DNA"/>
</dbReference>
<dbReference type="Gene3D" id="3.90.226.10">
    <property type="entry name" value="2-enoyl-CoA Hydratase, Chain A, domain 1"/>
    <property type="match status" value="2"/>
</dbReference>
<evidence type="ECO:0000259" key="2">
    <source>
        <dbReference type="PROSITE" id="PS50980"/>
    </source>
</evidence>
<feature type="domain" description="CoA carboxyltransferase N-terminal" evidence="2">
    <location>
        <begin position="1"/>
        <end position="227"/>
    </location>
</feature>
<dbReference type="GO" id="GO:0004658">
    <property type="term" value="F:propionyl-CoA carboxylase activity"/>
    <property type="evidence" value="ECO:0007669"/>
    <property type="project" value="TreeGrafter"/>
</dbReference>
<gene>
    <name evidence="4" type="ORF">UFOPK1874_00739</name>
</gene>
<proteinExistence type="predicted"/>
<feature type="domain" description="CoA carboxyltransferase C-terminal" evidence="3">
    <location>
        <begin position="227"/>
        <end position="474"/>
    </location>
</feature>
<dbReference type="InterPro" id="IPR034733">
    <property type="entry name" value="AcCoA_carboxyl_beta"/>
</dbReference>